<dbReference type="PANTHER" id="PTHR36699">
    <property type="entry name" value="LD-TRANSPEPTIDASE"/>
    <property type="match status" value="1"/>
</dbReference>
<feature type="compositionally biased region" description="Low complexity" evidence="8">
    <location>
        <begin position="457"/>
        <end position="475"/>
    </location>
</feature>
<evidence type="ECO:0000256" key="7">
    <source>
        <dbReference type="PROSITE-ProRule" id="PRU01373"/>
    </source>
</evidence>
<comment type="similarity">
    <text evidence="2">Belongs to the YkuD family.</text>
</comment>
<evidence type="ECO:0000259" key="10">
    <source>
        <dbReference type="PROSITE" id="PS52029"/>
    </source>
</evidence>
<evidence type="ECO:0000256" key="6">
    <source>
        <dbReference type="ARBA" id="ARBA00023316"/>
    </source>
</evidence>
<reference evidence="11 12" key="1">
    <citation type="journal article" date="2020" name="Arch. Microbiol.">
        <title>Bradyrhizobium campsiandrae sp. nov., a nitrogen-fixing bacterial strain isolated from a native leguminous tree from the Amazon adapted to flooded conditions.</title>
        <authorList>
            <person name="Cabral Michel D."/>
            <person name="Martins da Costa E."/>
            <person name="Azarias Guimaraes A."/>
            <person name="Soares de Carvalho T."/>
            <person name="Santos de Castro Caputo P."/>
            <person name="Willems A."/>
            <person name="de Souza Moreira F.M."/>
        </authorList>
    </citation>
    <scope>NUCLEOTIDE SEQUENCE [LARGE SCALE GENOMIC DNA]</scope>
    <source>
        <strain evidence="12">INPA 384B</strain>
    </source>
</reference>
<name>A0ABR7U3S1_9BRAD</name>
<feature type="domain" description="L,D-TPase catalytic" evidence="10">
    <location>
        <begin position="65"/>
        <end position="193"/>
    </location>
</feature>
<dbReference type="InterPro" id="IPR038063">
    <property type="entry name" value="Transpep_catalytic_dom"/>
</dbReference>
<gene>
    <name evidence="11" type="ORF">HA482_10545</name>
</gene>
<keyword evidence="9" id="KW-0732">Signal</keyword>
<feature type="signal peptide" evidence="9">
    <location>
        <begin position="1"/>
        <end position="27"/>
    </location>
</feature>
<keyword evidence="4 7" id="KW-0133">Cell shape</keyword>
<comment type="caution">
    <text evidence="11">The sequence shown here is derived from an EMBL/GenBank/DDBJ whole genome shotgun (WGS) entry which is preliminary data.</text>
</comment>
<keyword evidence="6 7" id="KW-0961">Cell wall biogenesis/degradation</keyword>
<evidence type="ECO:0000256" key="1">
    <source>
        <dbReference type="ARBA" id="ARBA00004752"/>
    </source>
</evidence>
<evidence type="ECO:0000256" key="8">
    <source>
        <dbReference type="SAM" id="MobiDB-lite"/>
    </source>
</evidence>
<feature type="active site" description="Proton donor/acceptor" evidence="7">
    <location>
        <position position="157"/>
    </location>
</feature>
<feature type="region of interest" description="Disordered" evidence="8">
    <location>
        <begin position="445"/>
        <end position="517"/>
    </location>
</feature>
<keyword evidence="5 7" id="KW-0573">Peptidoglycan synthesis</keyword>
<feature type="chain" id="PRO_5045792982" evidence="9">
    <location>
        <begin position="28"/>
        <end position="517"/>
    </location>
</feature>
<evidence type="ECO:0000256" key="4">
    <source>
        <dbReference type="ARBA" id="ARBA00022960"/>
    </source>
</evidence>
<evidence type="ECO:0000256" key="3">
    <source>
        <dbReference type="ARBA" id="ARBA00022679"/>
    </source>
</evidence>
<dbReference type="EMBL" id="JAATTO010000012">
    <property type="protein sequence ID" value="MBC9978652.1"/>
    <property type="molecule type" value="Genomic_DNA"/>
</dbReference>
<dbReference type="InterPro" id="IPR005490">
    <property type="entry name" value="LD_TPept_cat_dom"/>
</dbReference>
<evidence type="ECO:0000313" key="11">
    <source>
        <dbReference type="EMBL" id="MBC9978652.1"/>
    </source>
</evidence>
<feature type="active site" description="Nucleophile" evidence="7">
    <location>
        <position position="165"/>
    </location>
</feature>
<accession>A0ABR7U3S1</accession>
<organism evidence="11 12">
    <name type="scientific">Bradyrhizobium campsiandrae</name>
    <dbReference type="NCBI Taxonomy" id="1729892"/>
    <lineage>
        <taxon>Bacteria</taxon>
        <taxon>Pseudomonadati</taxon>
        <taxon>Pseudomonadota</taxon>
        <taxon>Alphaproteobacteria</taxon>
        <taxon>Hyphomicrobiales</taxon>
        <taxon>Nitrobacteraceae</taxon>
        <taxon>Bradyrhizobium</taxon>
    </lineage>
</organism>
<dbReference type="PROSITE" id="PS52029">
    <property type="entry name" value="LD_TPASE"/>
    <property type="match status" value="1"/>
</dbReference>
<proteinExistence type="inferred from homology"/>
<dbReference type="Proteomes" id="UP000639516">
    <property type="component" value="Unassembled WGS sequence"/>
</dbReference>
<evidence type="ECO:0000256" key="9">
    <source>
        <dbReference type="SAM" id="SignalP"/>
    </source>
</evidence>
<evidence type="ECO:0000256" key="2">
    <source>
        <dbReference type="ARBA" id="ARBA00005992"/>
    </source>
</evidence>
<dbReference type="SUPFAM" id="SSF141523">
    <property type="entry name" value="L,D-transpeptidase catalytic domain-like"/>
    <property type="match status" value="1"/>
</dbReference>
<comment type="pathway">
    <text evidence="1 7">Cell wall biogenesis; peptidoglycan biosynthesis.</text>
</comment>
<evidence type="ECO:0000313" key="12">
    <source>
        <dbReference type="Proteomes" id="UP000639516"/>
    </source>
</evidence>
<evidence type="ECO:0000256" key="5">
    <source>
        <dbReference type="ARBA" id="ARBA00022984"/>
    </source>
</evidence>
<feature type="region of interest" description="Disordered" evidence="8">
    <location>
        <begin position="405"/>
        <end position="433"/>
    </location>
</feature>
<dbReference type="PANTHER" id="PTHR36699:SF1">
    <property type="entry name" value="L,D-TRANSPEPTIDASE YAFK-RELATED"/>
    <property type="match status" value="1"/>
</dbReference>
<protein>
    <submittedName>
        <fullName evidence="11">Murein L,D-transpeptidase</fullName>
    </submittedName>
</protein>
<sequence>MGSILNFRSLARALLASVALAASIVLAGCDTDQVSLATNAKANQPVPPKLVAAMGEKDMDLQSPILIRLFKQEAELEIWKQTRSGQFALLKTYPICRWSGDLGPKVREGDRQAPEGFYSINPSQMNPQSAYYLSFNTGFPNAFDKALGRTGSQLMVHGDCSSRGCYAMTDEQIAEIYSLGRESFFGGQKAFQFQAYPFRMTPVNMAKHRNNPNMAFWKMIKEGYDHFEVTRQEPKVDFCEKKYVFDAARAPDAKRDPVFDASAKCPAYIVPEDIASAVREKQQRDEAEYAKLVAKGTPVARMNTGIDGGMNKIFAAKIPEGSTGLSEGAEGNTLQMLAMSKAPGTIPGTVNPPKPNLEPVAATPQEEPVVAVSAPATNTRVASAAAPEKSGGFFSNLGRKMGLSTADTTATTTPPQATASVNPAPATTTPPTAASRLKAAVTRFVPGHDKSKDTPVAAAKPAEPAKPAETKMAATRPALKPSVNDGGGDAMSSGGQLAGAAPVVSSNSFDSRFGAVK</sequence>
<keyword evidence="3" id="KW-0808">Transferase</keyword>
<keyword evidence="12" id="KW-1185">Reference proteome</keyword>
<dbReference type="Pfam" id="PF03734">
    <property type="entry name" value="YkuD"/>
    <property type="match status" value="1"/>
</dbReference>